<evidence type="ECO:0000256" key="9">
    <source>
        <dbReference type="ARBA" id="ARBA00023277"/>
    </source>
</evidence>
<dbReference type="Proteomes" id="UP000887565">
    <property type="component" value="Unplaced"/>
</dbReference>
<dbReference type="AlphaFoldDB" id="A0A915IPE8"/>
<evidence type="ECO:0000256" key="7">
    <source>
        <dbReference type="ARBA" id="ARBA00023239"/>
    </source>
</evidence>
<dbReference type="Pfam" id="PF00701">
    <property type="entry name" value="DHDPS"/>
    <property type="match status" value="1"/>
</dbReference>
<comment type="similarity">
    <text evidence="3">Belongs to the DapA family. NanA subfamily.</text>
</comment>
<dbReference type="InterPro" id="IPR002220">
    <property type="entry name" value="DapA-like"/>
</dbReference>
<dbReference type="SUPFAM" id="SSF51569">
    <property type="entry name" value="Aldolase"/>
    <property type="match status" value="1"/>
</dbReference>
<protein>
    <recommendedName>
        <fullName evidence="5">N-acetylneuraminate lyase</fullName>
        <ecNumber evidence="5">4.1.3.3</ecNumber>
    </recommendedName>
</protein>
<dbReference type="SMART" id="SM01130">
    <property type="entry name" value="DHDPS"/>
    <property type="match status" value="1"/>
</dbReference>
<dbReference type="PANTHER" id="PTHR12128">
    <property type="entry name" value="DIHYDRODIPICOLINATE SYNTHASE"/>
    <property type="match status" value="1"/>
</dbReference>
<dbReference type="PANTHER" id="PTHR12128:SF21">
    <property type="entry name" value="N-ACETYLNEURAMINATE LYASE"/>
    <property type="match status" value="1"/>
</dbReference>
<keyword evidence="8" id="KW-0704">Schiff base</keyword>
<name>A0A915IPE8_ROMCU</name>
<evidence type="ECO:0000256" key="6">
    <source>
        <dbReference type="ARBA" id="ARBA00022490"/>
    </source>
</evidence>
<dbReference type="InterPro" id="IPR013785">
    <property type="entry name" value="Aldolase_TIM"/>
</dbReference>
<proteinExistence type="inferred from homology"/>
<dbReference type="Gene3D" id="3.20.20.70">
    <property type="entry name" value="Aldolase class I"/>
    <property type="match status" value="1"/>
</dbReference>
<keyword evidence="6" id="KW-0963">Cytoplasm</keyword>
<evidence type="ECO:0000256" key="10">
    <source>
        <dbReference type="ARBA" id="ARBA00044906"/>
    </source>
</evidence>
<comment type="subunit">
    <text evidence="4">Homotetramer.</text>
</comment>
<keyword evidence="9" id="KW-0119">Carbohydrate metabolism</keyword>
<evidence type="ECO:0000256" key="1">
    <source>
        <dbReference type="ARBA" id="ARBA00004496"/>
    </source>
</evidence>
<comment type="subcellular location">
    <subcellularLocation>
        <location evidence="1">Cytoplasm</location>
    </subcellularLocation>
</comment>
<comment type="catalytic activity">
    <reaction evidence="10">
        <text>aceneuramate = aldehydo-N-acetyl-D-mannosamine + pyruvate</text>
        <dbReference type="Rhea" id="RHEA:23296"/>
        <dbReference type="ChEBI" id="CHEBI:15361"/>
        <dbReference type="ChEBI" id="CHEBI:17122"/>
        <dbReference type="ChEBI" id="CHEBI:173083"/>
        <dbReference type="EC" id="4.1.3.3"/>
    </reaction>
</comment>
<keyword evidence="7" id="KW-0456">Lyase</keyword>
<dbReference type="GO" id="GO:0005737">
    <property type="term" value="C:cytoplasm"/>
    <property type="evidence" value="ECO:0007669"/>
    <property type="project" value="UniProtKB-SubCell"/>
</dbReference>
<evidence type="ECO:0000256" key="5">
    <source>
        <dbReference type="ARBA" id="ARBA00012911"/>
    </source>
</evidence>
<evidence type="ECO:0000313" key="12">
    <source>
        <dbReference type="WBParaSite" id="nRc.2.0.1.t15745-RA"/>
    </source>
</evidence>
<evidence type="ECO:0000256" key="8">
    <source>
        <dbReference type="ARBA" id="ARBA00023270"/>
    </source>
</evidence>
<evidence type="ECO:0000256" key="3">
    <source>
        <dbReference type="ARBA" id="ARBA00006324"/>
    </source>
</evidence>
<evidence type="ECO:0000313" key="11">
    <source>
        <dbReference type="Proteomes" id="UP000887565"/>
    </source>
</evidence>
<comment type="pathway">
    <text evidence="2">Amino-sugar metabolism; N-acetylneuraminate degradation.</text>
</comment>
<organism evidence="11 12">
    <name type="scientific">Romanomermis culicivorax</name>
    <name type="common">Nematode worm</name>
    <dbReference type="NCBI Taxonomy" id="13658"/>
    <lineage>
        <taxon>Eukaryota</taxon>
        <taxon>Metazoa</taxon>
        <taxon>Ecdysozoa</taxon>
        <taxon>Nematoda</taxon>
        <taxon>Enoplea</taxon>
        <taxon>Dorylaimia</taxon>
        <taxon>Mermithida</taxon>
        <taxon>Mermithoidea</taxon>
        <taxon>Mermithidae</taxon>
        <taxon>Romanomermis</taxon>
    </lineage>
</organism>
<sequence length="281" mass="31309">MNWSIANKPIAAVFAPLKTDNTLNLELIPIYIDHLIKIGIDEVSHATTLNIDAIAVLPPTYFKPISLDDLLDYCHELCKLAPKVPFLYYHIPEVTGITGKSLQLKCLHFYPKIFNFRAVKMYDFFRKVSQNIAQCPNLIGCKYTSIDLADANRTSLIENGKFEVILGAESVLLGALAMGIKASIGISYSVCGSKINQMIKDFQNGDFESARHEQNKIQEIFFACGQISDDAASSFNVNELIASFKFALKIIEPRLDCGPVRLPLKNPSVKKIDHLKLVLNS</sequence>
<dbReference type="GO" id="GO:0008747">
    <property type="term" value="F:N-acetylneuraminate lyase activity"/>
    <property type="evidence" value="ECO:0007669"/>
    <property type="project" value="UniProtKB-EC"/>
</dbReference>
<keyword evidence="11" id="KW-1185">Reference proteome</keyword>
<dbReference type="WBParaSite" id="nRc.2.0.1.t15745-RA">
    <property type="protein sequence ID" value="nRc.2.0.1.t15745-RA"/>
    <property type="gene ID" value="nRc.2.0.1.g15745"/>
</dbReference>
<evidence type="ECO:0000256" key="4">
    <source>
        <dbReference type="ARBA" id="ARBA00011881"/>
    </source>
</evidence>
<reference evidence="12" key="1">
    <citation type="submission" date="2022-11" db="UniProtKB">
        <authorList>
            <consortium name="WormBaseParasite"/>
        </authorList>
    </citation>
    <scope>IDENTIFICATION</scope>
</reference>
<dbReference type="EC" id="4.1.3.3" evidence="5"/>
<accession>A0A915IPE8</accession>
<evidence type="ECO:0000256" key="2">
    <source>
        <dbReference type="ARBA" id="ARBA00004878"/>
    </source>
</evidence>